<feature type="coiled-coil region" evidence="1">
    <location>
        <begin position="135"/>
        <end position="229"/>
    </location>
</feature>
<evidence type="ECO:0000313" key="4">
    <source>
        <dbReference type="EMBL" id="TSC97022.1"/>
    </source>
</evidence>
<protein>
    <submittedName>
        <fullName evidence="4">Peptidase</fullName>
    </submittedName>
</protein>
<name>A0A554LVY1_9BACT</name>
<gene>
    <name evidence="4" type="ORF">CEN88_221</name>
</gene>
<dbReference type="Gene3D" id="2.70.70.10">
    <property type="entry name" value="Glucose Permease (Domain IIA)"/>
    <property type="match status" value="2"/>
</dbReference>
<dbReference type="Proteomes" id="UP000318711">
    <property type="component" value="Unassembled WGS sequence"/>
</dbReference>
<proteinExistence type="predicted"/>
<dbReference type="GO" id="GO:0004222">
    <property type="term" value="F:metalloendopeptidase activity"/>
    <property type="evidence" value="ECO:0007669"/>
    <property type="project" value="TreeGrafter"/>
</dbReference>
<feature type="domain" description="M23ase beta-sheet core" evidence="3">
    <location>
        <begin position="327"/>
        <end position="380"/>
    </location>
</feature>
<feature type="region of interest" description="Disordered" evidence="2">
    <location>
        <begin position="10"/>
        <end position="46"/>
    </location>
</feature>
<dbReference type="PANTHER" id="PTHR21666:SF290">
    <property type="entry name" value="PEPTIDASE M23 DOMAIN PROTEIN"/>
    <property type="match status" value="1"/>
</dbReference>
<dbReference type="SUPFAM" id="SSF51261">
    <property type="entry name" value="Duplicated hybrid motif"/>
    <property type="match status" value="2"/>
</dbReference>
<dbReference type="Gene3D" id="6.10.250.3150">
    <property type="match status" value="1"/>
</dbReference>
<reference evidence="4 5" key="1">
    <citation type="submission" date="2017-07" db="EMBL/GenBank/DDBJ databases">
        <title>Mechanisms for carbon and nitrogen cycling indicate functional differentiation within the Candidate Phyla Radiation.</title>
        <authorList>
            <person name="Danczak R.E."/>
            <person name="Johnston M.D."/>
            <person name="Kenah C."/>
            <person name="Slattery M."/>
            <person name="Wrighton K.C."/>
            <person name="Wilkins M.J."/>
        </authorList>
    </citation>
    <scope>NUCLEOTIDE SEQUENCE [LARGE SCALE GENOMIC DNA]</scope>
    <source>
        <strain evidence="4">Licking1014_2</strain>
    </source>
</reference>
<evidence type="ECO:0000256" key="1">
    <source>
        <dbReference type="SAM" id="Coils"/>
    </source>
</evidence>
<dbReference type="EMBL" id="VMGL01000021">
    <property type="protein sequence ID" value="TSC97022.1"/>
    <property type="molecule type" value="Genomic_DNA"/>
</dbReference>
<sequence>MIFPGLKVQAATTDDLQQKSQEMLQKRQEAAAAEKKASQKETEANRLQDQVKKLDQEINVTEKKITDTGSQITQTTSDINLTSQDISQRQKELDAEQQRLREILITIYKTGNRSLIWRLLANRSLSDFLNQQQYIESLELKTESLIQKISTVKKQLEEQKKQLEDKKQNLDQLKNQQENYQKGLESNKTTKEKLKAQAIMSAAEYKKQADAAAKAAAQLQNELISLQKSIGKKGAIGLPKGALYGTKVKTGDIIGYEGSTGMSTGPHLHFAVLENSAFKDPIGYLGGKLAWPIGERTSRYSNGISQTFGCTDLAIEPYNSACSEGHFHYGLDIVAEGGSGSAVGAAADGEVIGDGWNAGGYGHYIVIDHGNNLWTLYGHLL</sequence>
<dbReference type="AlphaFoldDB" id="A0A554LVY1"/>
<keyword evidence="1" id="KW-0175">Coiled coil</keyword>
<feature type="compositionally biased region" description="Polar residues" evidence="2">
    <location>
        <begin position="10"/>
        <end position="23"/>
    </location>
</feature>
<dbReference type="Pfam" id="PF01551">
    <property type="entry name" value="Peptidase_M23"/>
    <property type="match status" value="2"/>
</dbReference>
<evidence type="ECO:0000313" key="5">
    <source>
        <dbReference type="Proteomes" id="UP000318711"/>
    </source>
</evidence>
<accession>A0A554LVY1</accession>
<dbReference type="InterPro" id="IPR050570">
    <property type="entry name" value="Cell_wall_metabolism_enzyme"/>
</dbReference>
<comment type="caution">
    <text evidence="4">The sequence shown here is derived from an EMBL/GenBank/DDBJ whole genome shotgun (WGS) entry which is preliminary data.</text>
</comment>
<feature type="domain" description="M23ase beta-sheet core" evidence="3">
    <location>
        <begin position="245"/>
        <end position="281"/>
    </location>
</feature>
<dbReference type="PANTHER" id="PTHR21666">
    <property type="entry name" value="PEPTIDASE-RELATED"/>
    <property type="match status" value="1"/>
</dbReference>
<organism evidence="4 5">
    <name type="scientific">Candidatus Berkelbacteria bacterium Licking1014_2</name>
    <dbReference type="NCBI Taxonomy" id="2017146"/>
    <lineage>
        <taxon>Bacteria</taxon>
        <taxon>Candidatus Berkelbacteria</taxon>
    </lineage>
</organism>
<dbReference type="InterPro" id="IPR016047">
    <property type="entry name" value="M23ase_b-sheet_dom"/>
</dbReference>
<evidence type="ECO:0000259" key="3">
    <source>
        <dbReference type="Pfam" id="PF01551"/>
    </source>
</evidence>
<dbReference type="CDD" id="cd12797">
    <property type="entry name" value="M23_peptidase"/>
    <property type="match status" value="2"/>
</dbReference>
<dbReference type="InterPro" id="IPR011055">
    <property type="entry name" value="Dup_hybrid_motif"/>
</dbReference>
<feature type="compositionally biased region" description="Basic and acidic residues" evidence="2">
    <location>
        <begin position="24"/>
        <end position="46"/>
    </location>
</feature>
<evidence type="ECO:0000256" key="2">
    <source>
        <dbReference type="SAM" id="MobiDB-lite"/>
    </source>
</evidence>